<dbReference type="SUPFAM" id="SSF48452">
    <property type="entry name" value="TPR-like"/>
    <property type="match status" value="1"/>
</dbReference>
<evidence type="ECO:0000313" key="1">
    <source>
        <dbReference type="EMBL" id="HEN41523.1"/>
    </source>
</evidence>
<sequence length="179" mass="18926">MFNDTFDKITWLLLAVVVAALAVLLAAGRGAGDGKAAGLDKAAERAMAYRARVELINSLYGPVEELRKAGKNQEALLRLDGLIRKYPGEAHGHILQGEILREMGALDQAVASFEAGVKLNGDYVDARSPLSRRGVIEGLVAEGEKVIGGRAAANPGNRSLAASLRKVSYLKSRLAGGCE</sequence>
<dbReference type="EMBL" id="DSOV01000012">
    <property type="protein sequence ID" value="HEN41523.1"/>
    <property type="molecule type" value="Genomic_DNA"/>
</dbReference>
<dbReference type="AlphaFoldDB" id="A0A831U347"/>
<reference evidence="1" key="1">
    <citation type="journal article" date="2020" name="mSystems">
        <title>Genome- and Community-Level Interaction Insights into Carbon Utilization and Element Cycling Functions of Hydrothermarchaeota in Hydrothermal Sediment.</title>
        <authorList>
            <person name="Zhou Z."/>
            <person name="Liu Y."/>
            <person name="Xu W."/>
            <person name="Pan J."/>
            <person name="Luo Z.H."/>
            <person name="Li M."/>
        </authorList>
    </citation>
    <scope>NUCLEOTIDE SEQUENCE [LARGE SCALE GENOMIC DNA]</scope>
    <source>
        <strain evidence="1">SpSt-349</strain>
    </source>
</reference>
<gene>
    <name evidence="1" type="ORF">ENQ87_03965</name>
</gene>
<accession>A0A831U347</accession>
<name>A0A831U347_GEOME</name>
<proteinExistence type="predicted"/>
<evidence type="ECO:0008006" key="2">
    <source>
        <dbReference type="Google" id="ProtNLM"/>
    </source>
</evidence>
<dbReference type="Gene3D" id="1.25.40.10">
    <property type="entry name" value="Tetratricopeptide repeat domain"/>
    <property type="match status" value="1"/>
</dbReference>
<dbReference type="InterPro" id="IPR011990">
    <property type="entry name" value="TPR-like_helical_dom_sf"/>
</dbReference>
<protein>
    <recommendedName>
        <fullName evidence="2">TPR domain protein</fullName>
    </recommendedName>
</protein>
<organism evidence="1">
    <name type="scientific">Geobacter metallireducens</name>
    <dbReference type="NCBI Taxonomy" id="28232"/>
    <lineage>
        <taxon>Bacteria</taxon>
        <taxon>Pseudomonadati</taxon>
        <taxon>Thermodesulfobacteriota</taxon>
        <taxon>Desulfuromonadia</taxon>
        <taxon>Geobacterales</taxon>
        <taxon>Geobacteraceae</taxon>
        <taxon>Geobacter</taxon>
    </lineage>
</organism>
<comment type="caution">
    <text evidence="1">The sequence shown here is derived from an EMBL/GenBank/DDBJ whole genome shotgun (WGS) entry which is preliminary data.</text>
</comment>